<organism evidence="8 9">
    <name type="scientific">Candidatus Falkowbacteria bacterium CG_4_10_14_0_2_um_filter_41_15</name>
    <dbReference type="NCBI Taxonomy" id="1974554"/>
    <lineage>
        <taxon>Bacteria</taxon>
        <taxon>Candidatus Falkowiibacteriota</taxon>
    </lineage>
</organism>
<gene>
    <name evidence="8" type="ORF">COX68_01195</name>
</gene>
<dbReference type="SUPFAM" id="SSF54919">
    <property type="entry name" value="Nucleoside diphosphate kinase, NDK"/>
    <property type="match status" value="1"/>
</dbReference>
<dbReference type="EMBL" id="PFPX01000025">
    <property type="protein sequence ID" value="PJA10171.1"/>
    <property type="molecule type" value="Genomic_DNA"/>
</dbReference>
<dbReference type="SMART" id="SM00562">
    <property type="entry name" value="NDK"/>
    <property type="match status" value="1"/>
</dbReference>
<comment type="caution">
    <text evidence="6">Lacks conserved residue(s) required for the propagation of feature annotation.</text>
</comment>
<evidence type="ECO:0000256" key="1">
    <source>
        <dbReference type="ARBA" id="ARBA00001946"/>
    </source>
</evidence>
<dbReference type="InterPro" id="IPR036850">
    <property type="entry name" value="NDK-like_dom_sf"/>
</dbReference>
<evidence type="ECO:0000256" key="4">
    <source>
        <dbReference type="ARBA" id="ARBA00022679"/>
    </source>
</evidence>
<evidence type="ECO:0000256" key="5">
    <source>
        <dbReference type="ARBA" id="ARBA00022777"/>
    </source>
</evidence>
<dbReference type="EC" id="2.7.4.6" evidence="3"/>
<dbReference type="Proteomes" id="UP000228743">
    <property type="component" value="Unassembled WGS sequence"/>
</dbReference>
<reference evidence="9" key="1">
    <citation type="submission" date="2017-09" db="EMBL/GenBank/DDBJ databases">
        <title>Depth-based differentiation of microbial function through sediment-hosted aquifers and enrichment of novel symbionts in the deep terrestrial subsurface.</title>
        <authorList>
            <person name="Probst A.J."/>
            <person name="Ladd B."/>
            <person name="Jarett J.K."/>
            <person name="Geller-Mcgrath D.E."/>
            <person name="Sieber C.M.K."/>
            <person name="Emerson J.B."/>
            <person name="Anantharaman K."/>
            <person name="Thomas B.C."/>
            <person name="Malmstrom R."/>
            <person name="Stieglmeier M."/>
            <person name="Klingl A."/>
            <person name="Woyke T."/>
            <person name="Ryan C.M."/>
            <person name="Banfield J.F."/>
        </authorList>
    </citation>
    <scope>NUCLEOTIDE SEQUENCE [LARGE SCALE GENOMIC DNA]</scope>
</reference>
<comment type="caution">
    <text evidence="8">The sequence shown here is derived from an EMBL/GenBank/DDBJ whole genome shotgun (WGS) entry which is preliminary data.</text>
</comment>
<evidence type="ECO:0000259" key="7">
    <source>
        <dbReference type="SMART" id="SM00562"/>
    </source>
</evidence>
<dbReference type="PANTHER" id="PTHR11349">
    <property type="entry name" value="NUCLEOSIDE DIPHOSPHATE KINASE"/>
    <property type="match status" value="1"/>
</dbReference>
<evidence type="ECO:0000313" key="9">
    <source>
        <dbReference type="Proteomes" id="UP000228743"/>
    </source>
</evidence>
<evidence type="ECO:0000256" key="2">
    <source>
        <dbReference type="ARBA" id="ARBA00008142"/>
    </source>
</evidence>
<evidence type="ECO:0000256" key="3">
    <source>
        <dbReference type="ARBA" id="ARBA00012966"/>
    </source>
</evidence>
<comment type="similarity">
    <text evidence="2 6">Belongs to the NDK family.</text>
</comment>
<dbReference type="InterPro" id="IPR034907">
    <property type="entry name" value="NDK-like_dom"/>
</dbReference>
<dbReference type="PROSITE" id="PS51374">
    <property type="entry name" value="NDPK_LIKE"/>
    <property type="match status" value="1"/>
</dbReference>
<dbReference type="Gene3D" id="3.30.70.141">
    <property type="entry name" value="Nucleoside diphosphate kinase-like domain"/>
    <property type="match status" value="1"/>
</dbReference>
<proteinExistence type="inferred from homology"/>
<evidence type="ECO:0000313" key="8">
    <source>
        <dbReference type="EMBL" id="PJA10171.1"/>
    </source>
</evidence>
<sequence>MMEHPKKERTFVILKPDAIQRSLIGDVIARIEKTGLKLVASKFIVATEEQCWTHYNKDEEWFLKKGARIIANRQALNLPVEKDALGYGRDIIVALVKFMTSCPIMLMIWEGNQAVGIVKKLVGGTEPLSSDVGTLRGDYTVDSYELAGFDDRAVRNLIHCSDAPEEAGREIKIWFNDKEIINYRLVAEQILYDVNLDGILE</sequence>
<keyword evidence="4 8" id="KW-0808">Transferase</keyword>
<dbReference type="CDD" id="cd04413">
    <property type="entry name" value="NDPk_I"/>
    <property type="match status" value="1"/>
</dbReference>
<keyword evidence="5 8" id="KW-0418">Kinase</keyword>
<dbReference type="AlphaFoldDB" id="A0A2M7VZS5"/>
<accession>A0A2M7VZS5</accession>
<evidence type="ECO:0000256" key="6">
    <source>
        <dbReference type="PROSITE-ProRule" id="PRU00706"/>
    </source>
</evidence>
<comment type="cofactor">
    <cofactor evidence="1">
        <name>Mg(2+)</name>
        <dbReference type="ChEBI" id="CHEBI:18420"/>
    </cofactor>
</comment>
<dbReference type="Pfam" id="PF00334">
    <property type="entry name" value="NDK"/>
    <property type="match status" value="2"/>
</dbReference>
<feature type="domain" description="Nucleoside diphosphate kinase-like" evidence="7">
    <location>
        <begin position="7"/>
        <end position="182"/>
    </location>
</feature>
<dbReference type="GO" id="GO:0004550">
    <property type="term" value="F:nucleoside diphosphate kinase activity"/>
    <property type="evidence" value="ECO:0007669"/>
    <property type="project" value="UniProtKB-EC"/>
</dbReference>
<protein>
    <recommendedName>
        <fullName evidence="3">nucleoside-diphosphate kinase</fullName>
        <ecNumber evidence="3">2.7.4.6</ecNumber>
    </recommendedName>
</protein>
<name>A0A2M7VZS5_9BACT</name>